<reference evidence="2 3" key="1">
    <citation type="submission" date="2024-03" db="EMBL/GenBank/DDBJ databases">
        <title>Pseudoalteromonas qingdaonensis sp. nov., isolated from the intestines of marine benthic organisms.</title>
        <authorList>
            <person name="Lin X."/>
            <person name="Fang S."/>
            <person name="Hu X."/>
        </authorList>
    </citation>
    <scope>NUCLEOTIDE SEQUENCE [LARGE SCALE GENOMIC DNA]</scope>
    <source>
        <strain evidence="2 3">YIC-827</strain>
    </source>
</reference>
<evidence type="ECO:0008006" key="4">
    <source>
        <dbReference type="Google" id="ProtNLM"/>
    </source>
</evidence>
<comment type="caution">
    <text evidence="2">The sequence shown here is derived from an EMBL/GenBank/DDBJ whole genome shotgun (WGS) entry which is preliminary data.</text>
</comment>
<feature type="signal peptide" evidence="1">
    <location>
        <begin position="1"/>
        <end position="21"/>
    </location>
</feature>
<organism evidence="2 3">
    <name type="scientific">Pseudoalteromonas qingdaonensis</name>
    <dbReference type="NCBI Taxonomy" id="3131913"/>
    <lineage>
        <taxon>Bacteria</taxon>
        <taxon>Pseudomonadati</taxon>
        <taxon>Pseudomonadota</taxon>
        <taxon>Gammaproteobacteria</taxon>
        <taxon>Alteromonadales</taxon>
        <taxon>Pseudoalteromonadaceae</taxon>
        <taxon>Pseudoalteromonas</taxon>
    </lineage>
</organism>
<feature type="chain" id="PRO_5045845784" description="Lipoprotein" evidence="1">
    <location>
        <begin position="22"/>
        <end position="130"/>
    </location>
</feature>
<protein>
    <recommendedName>
        <fullName evidence="4">Lipoprotein</fullName>
    </recommendedName>
</protein>
<gene>
    <name evidence="2" type="ORF">WCN91_01810</name>
</gene>
<sequence>MKSALLLLLFTALLLGCSSSPDERQYEIHSQDFYAKLDDQGRKIFAYVMTVKASKRAALDLNKPISRKQMKTYIEREHFDESRVLKLQLEDEAAAALKKELKERDYCPDAYEINEVLWRDFSVQLRGVCL</sequence>
<dbReference type="PROSITE" id="PS51257">
    <property type="entry name" value="PROKAR_LIPOPROTEIN"/>
    <property type="match status" value="1"/>
</dbReference>
<evidence type="ECO:0000313" key="3">
    <source>
        <dbReference type="Proteomes" id="UP001447008"/>
    </source>
</evidence>
<evidence type="ECO:0000313" key="2">
    <source>
        <dbReference type="EMBL" id="MEM0514188.1"/>
    </source>
</evidence>
<dbReference type="Proteomes" id="UP001447008">
    <property type="component" value="Unassembled WGS sequence"/>
</dbReference>
<keyword evidence="3" id="KW-1185">Reference proteome</keyword>
<name>A0ABU9MXP1_9GAMM</name>
<accession>A0ABU9MXP1</accession>
<dbReference type="RefSeq" id="WP_342675708.1">
    <property type="nucleotide sequence ID" value="NZ_JBCGCU010000001.1"/>
</dbReference>
<proteinExistence type="predicted"/>
<dbReference type="EMBL" id="JBCGCU010000001">
    <property type="protein sequence ID" value="MEM0514188.1"/>
    <property type="molecule type" value="Genomic_DNA"/>
</dbReference>
<evidence type="ECO:0000256" key="1">
    <source>
        <dbReference type="SAM" id="SignalP"/>
    </source>
</evidence>
<keyword evidence="1" id="KW-0732">Signal</keyword>